<proteinExistence type="predicted"/>
<comment type="caution">
    <text evidence="1">The sequence shown here is derived from an EMBL/GenBank/DDBJ whole genome shotgun (WGS) entry which is preliminary data.</text>
</comment>
<evidence type="ECO:0000313" key="2">
    <source>
        <dbReference type="Proteomes" id="UP000629098"/>
    </source>
</evidence>
<name>A0A8J6Y3F5_9CYAN</name>
<sequence>MTDEDKMIYKLIVHRNFIGWVIDKLKEEGIFAERTTGNNRNGDILIIKPEDAPRVQEIVRQIQNKYNS</sequence>
<dbReference type="AlphaFoldDB" id="A0A8J6Y3F5"/>
<dbReference type="RefSeq" id="WP_190839218.1">
    <property type="nucleotide sequence ID" value="NZ_CAWPPI010000134.1"/>
</dbReference>
<organism evidence="1 2">
    <name type="scientific">Iningainema tapete BLCC-T55</name>
    <dbReference type="NCBI Taxonomy" id="2748662"/>
    <lineage>
        <taxon>Bacteria</taxon>
        <taxon>Bacillati</taxon>
        <taxon>Cyanobacteriota</taxon>
        <taxon>Cyanophyceae</taxon>
        <taxon>Nostocales</taxon>
        <taxon>Scytonemataceae</taxon>
        <taxon>Iningainema tapete</taxon>
    </lineage>
</organism>
<accession>A0A8J6Y3F5</accession>
<protein>
    <submittedName>
        <fullName evidence="1">Uncharacterized protein</fullName>
    </submittedName>
</protein>
<dbReference type="EMBL" id="JACXAE010000134">
    <property type="protein sequence ID" value="MBD2778963.1"/>
    <property type="molecule type" value="Genomic_DNA"/>
</dbReference>
<reference evidence="1" key="1">
    <citation type="submission" date="2020-09" db="EMBL/GenBank/DDBJ databases">
        <title>Iningainema tapete sp. nov. (Scytonemataceae, Cyanobacteria) from greenhouses in central Florida (USA) produces two types of nodularin with biosynthetic potential for microcystin-LR and anabaenopeptins.</title>
        <authorList>
            <person name="Berthold D.E."/>
            <person name="Lefler F.W."/>
            <person name="Huang I.-S."/>
            <person name="Abdulla H."/>
            <person name="Zimba P.V."/>
            <person name="Laughinghouse H.D. IV."/>
        </authorList>
    </citation>
    <scope>NUCLEOTIDE SEQUENCE</scope>
    <source>
        <strain evidence="1">BLCCT55</strain>
    </source>
</reference>
<keyword evidence="2" id="KW-1185">Reference proteome</keyword>
<dbReference type="Proteomes" id="UP000629098">
    <property type="component" value="Unassembled WGS sequence"/>
</dbReference>
<gene>
    <name evidence="1" type="ORF">ICL16_44705</name>
</gene>
<evidence type="ECO:0000313" key="1">
    <source>
        <dbReference type="EMBL" id="MBD2778963.1"/>
    </source>
</evidence>